<dbReference type="PIRSF" id="PIRSF002764">
    <property type="entry name" value="CcmB"/>
    <property type="match status" value="1"/>
</dbReference>
<keyword evidence="9" id="KW-0201">Cytochrome c-type biogenesis</keyword>
<dbReference type="GO" id="GO:0017004">
    <property type="term" value="P:cytochrome complex assembly"/>
    <property type="evidence" value="ECO:0007669"/>
    <property type="project" value="UniProtKB-KW"/>
</dbReference>
<dbReference type="AlphaFoldDB" id="A0A0P6Y102"/>
<evidence type="ECO:0000256" key="2">
    <source>
        <dbReference type="ARBA" id="ARBA00004429"/>
    </source>
</evidence>
<evidence type="ECO:0000313" key="13">
    <source>
        <dbReference type="EMBL" id="KPL82566.1"/>
    </source>
</evidence>
<evidence type="ECO:0000256" key="12">
    <source>
        <dbReference type="SAM" id="Phobius"/>
    </source>
</evidence>
<accession>A0A0P6Y102</accession>
<keyword evidence="11 12" id="KW-0472">Membrane</keyword>
<dbReference type="Proteomes" id="UP000050544">
    <property type="component" value="Unassembled WGS sequence"/>
</dbReference>
<evidence type="ECO:0000256" key="10">
    <source>
        <dbReference type="ARBA" id="ARBA00022989"/>
    </source>
</evidence>
<feature type="transmembrane region" description="Helical" evidence="12">
    <location>
        <begin position="55"/>
        <end position="76"/>
    </location>
</feature>
<evidence type="ECO:0000256" key="9">
    <source>
        <dbReference type="ARBA" id="ARBA00022748"/>
    </source>
</evidence>
<comment type="similarity">
    <text evidence="3">Belongs to the CcmB/CycW/HelB family.</text>
</comment>
<dbReference type="EMBL" id="LGKO01000005">
    <property type="protein sequence ID" value="KPL82566.1"/>
    <property type="molecule type" value="Genomic_DNA"/>
</dbReference>
<evidence type="ECO:0000313" key="14">
    <source>
        <dbReference type="Proteomes" id="UP000050544"/>
    </source>
</evidence>
<dbReference type="STRING" id="869279.SE15_10615"/>
<dbReference type="Pfam" id="PF03379">
    <property type="entry name" value="CcmB"/>
    <property type="match status" value="1"/>
</dbReference>
<dbReference type="GO" id="GO:0005886">
    <property type="term" value="C:plasma membrane"/>
    <property type="evidence" value="ECO:0007669"/>
    <property type="project" value="UniProtKB-SubCell"/>
</dbReference>
<feature type="transmembrane region" description="Helical" evidence="12">
    <location>
        <begin position="108"/>
        <end position="129"/>
    </location>
</feature>
<dbReference type="PANTHER" id="PTHR30070:SF1">
    <property type="entry name" value="CYTOCHROME C BIOGENESIS B-RELATED"/>
    <property type="match status" value="1"/>
</dbReference>
<evidence type="ECO:0000256" key="8">
    <source>
        <dbReference type="ARBA" id="ARBA00022692"/>
    </source>
</evidence>
<proteinExistence type="inferred from homology"/>
<protein>
    <recommendedName>
        <fullName evidence="4">Heme exporter protein B</fullName>
    </recommendedName>
</protein>
<evidence type="ECO:0000256" key="3">
    <source>
        <dbReference type="ARBA" id="ARBA00010544"/>
    </source>
</evidence>
<keyword evidence="14" id="KW-1185">Reference proteome</keyword>
<organism evidence="13 14">
    <name type="scientific">Thermanaerothrix daxensis</name>
    <dbReference type="NCBI Taxonomy" id="869279"/>
    <lineage>
        <taxon>Bacteria</taxon>
        <taxon>Bacillati</taxon>
        <taxon>Chloroflexota</taxon>
        <taxon>Anaerolineae</taxon>
        <taxon>Anaerolineales</taxon>
        <taxon>Anaerolineaceae</taxon>
        <taxon>Thermanaerothrix</taxon>
    </lineage>
</organism>
<name>A0A0P6Y102_9CHLR</name>
<evidence type="ECO:0000256" key="7">
    <source>
        <dbReference type="ARBA" id="ARBA00022519"/>
    </source>
</evidence>
<feature type="transmembrane region" description="Helical" evidence="12">
    <location>
        <begin position="208"/>
        <end position="227"/>
    </location>
</feature>
<keyword evidence="8 12" id="KW-0812">Transmembrane</keyword>
<comment type="function">
    <text evidence="1">Required for the export of heme to the periplasm for the biogenesis of c-type cytochromes.</text>
</comment>
<sequence length="229" mass="24765">MKATGAVSFWQATLAVLWKDLAAEWRSRELLSAMLVFALLVIFIFNFALELQTQLRAGLSAGILWVTLIFAGTLGLNRSLAVEKDRGCLDGLLLAPVDRAAIYAGKALANWVFMLIVAAIMLPLFGIFYNASLVLPGVVLVVLLGAEGYVAVGTLLASMAVQARTRDILLPILLFPVVIPVVVAAVKATGGYLQALPLEEIRPWLNLLGVYDVIFTSVAFMVFDSILEE</sequence>
<evidence type="ECO:0000256" key="4">
    <source>
        <dbReference type="ARBA" id="ARBA00016452"/>
    </source>
</evidence>
<dbReference type="InterPro" id="IPR003544">
    <property type="entry name" value="Cyt_c_biogenesis_CcmB"/>
</dbReference>
<evidence type="ECO:0000256" key="1">
    <source>
        <dbReference type="ARBA" id="ARBA00002442"/>
    </source>
</evidence>
<keyword evidence="5" id="KW-0813">Transport</keyword>
<keyword evidence="10 12" id="KW-1133">Transmembrane helix</keyword>
<feature type="transmembrane region" description="Helical" evidence="12">
    <location>
        <begin position="30"/>
        <end position="49"/>
    </location>
</feature>
<dbReference type="GO" id="GO:1903607">
    <property type="term" value="P:cytochrome c biosynthetic process"/>
    <property type="evidence" value="ECO:0007669"/>
    <property type="project" value="TreeGrafter"/>
</dbReference>
<feature type="transmembrane region" description="Helical" evidence="12">
    <location>
        <begin position="168"/>
        <end position="188"/>
    </location>
</feature>
<dbReference type="OrthoDB" id="9812809at2"/>
<evidence type="ECO:0000256" key="6">
    <source>
        <dbReference type="ARBA" id="ARBA00022475"/>
    </source>
</evidence>
<gene>
    <name evidence="13" type="ORF">SE15_10615</name>
</gene>
<dbReference type="PATRIC" id="fig|869279.4.peg.1743"/>
<feature type="transmembrane region" description="Helical" evidence="12">
    <location>
        <begin position="135"/>
        <end position="156"/>
    </location>
</feature>
<keyword evidence="7" id="KW-0997">Cell inner membrane</keyword>
<dbReference type="InterPro" id="IPR026031">
    <property type="entry name" value="Cyt_c_CcmB_bac"/>
</dbReference>
<comment type="caution">
    <text evidence="13">The sequence shown here is derived from an EMBL/GenBank/DDBJ whole genome shotgun (WGS) entry which is preliminary data.</text>
</comment>
<dbReference type="GO" id="GO:0015232">
    <property type="term" value="F:heme transmembrane transporter activity"/>
    <property type="evidence" value="ECO:0007669"/>
    <property type="project" value="InterPro"/>
</dbReference>
<comment type="subcellular location">
    <subcellularLocation>
        <location evidence="2">Cell inner membrane</location>
        <topology evidence="2">Multi-pass membrane protein</topology>
    </subcellularLocation>
</comment>
<evidence type="ECO:0000256" key="5">
    <source>
        <dbReference type="ARBA" id="ARBA00022448"/>
    </source>
</evidence>
<dbReference type="PANTHER" id="PTHR30070">
    <property type="entry name" value="HEME EXPORTER PROTEIN B"/>
    <property type="match status" value="1"/>
</dbReference>
<evidence type="ECO:0000256" key="11">
    <source>
        <dbReference type="ARBA" id="ARBA00023136"/>
    </source>
</evidence>
<reference evidence="13 14" key="1">
    <citation type="submission" date="2015-07" db="EMBL/GenBank/DDBJ databases">
        <title>Whole genome sequence of Thermanaerothrix daxensis DSM 23592.</title>
        <authorList>
            <person name="Hemp J."/>
            <person name="Ward L.M."/>
            <person name="Pace L.A."/>
            <person name="Fischer W.W."/>
        </authorList>
    </citation>
    <scope>NUCLEOTIDE SEQUENCE [LARGE SCALE GENOMIC DNA]</scope>
    <source>
        <strain evidence="13 14">GNS-1</strain>
    </source>
</reference>
<keyword evidence="6" id="KW-1003">Cell membrane</keyword>
<dbReference type="PRINTS" id="PR01414">
    <property type="entry name" value="CCMBBIOGNSIS"/>
</dbReference>
<dbReference type="RefSeq" id="WP_054522078.1">
    <property type="nucleotide sequence ID" value="NZ_LGKO01000005.1"/>
</dbReference>